<dbReference type="SMART" id="SM00862">
    <property type="entry name" value="Trans_reg_C"/>
    <property type="match status" value="1"/>
</dbReference>
<proteinExistence type="predicted"/>
<keyword evidence="3 5" id="KW-0238">DNA-binding</keyword>
<keyword evidence="1" id="KW-0677">Repeat</keyword>
<evidence type="ECO:0000256" key="2">
    <source>
        <dbReference type="ARBA" id="ARBA00022803"/>
    </source>
</evidence>
<dbReference type="InterPro" id="IPR001867">
    <property type="entry name" value="OmpR/PhoB-type_DNA-bd"/>
</dbReference>
<dbReference type="PROSITE" id="PS50005">
    <property type="entry name" value="TPR"/>
    <property type="match status" value="1"/>
</dbReference>
<dbReference type="PANTHER" id="PTHR12558">
    <property type="entry name" value="CELL DIVISION CYCLE 16,23,27"/>
    <property type="match status" value="1"/>
</dbReference>
<dbReference type="PROSITE" id="PS51755">
    <property type="entry name" value="OMPR_PHOB"/>
    <property type="match status" value="1"/>
</dbReference>
<dbReference type="EMBL" id="LLXZ01000102">
    <property type="protein sequence ID" value="KRR07381.1"/>
    <property type="molecule type" value="Genomic_DNA"/>
</dbReference>
<comment type="caution">
    <text evidence="7">The sequence shown here is derived from an EMBL/GenBank/DDBJ whole genome shotgun (WGS) entry which is preliminary data.</text>
</comment>
<dbReference type="Pfam" id="PF00486">
    <property type="entry name" value="Trans_reg_C"/>
    <property type="match status" value="1"/>
</dbReference>
<feature type="domain" description="OmpR/PhoB-type" evidence="6">
    <location>
        <begin position="1"/>
        <end position="98"/>
    </location>
</feature>
<evidence type="ECO:0000256" key="3">
    <source>
        <dbReference type="ARBA" id="ARBA00023125"/>
    </source>
</evidence>
<dbReference type="GO" id="GO:0000160">
    <property type="term" value="P:phosphorelay signal transduction system"/>
    <property type="evidence" value="ECO:0007669"/>
    <property type="project" value="InterPro"/>
</dbReference>
<gene>
    <name evidence="7" type="ORF">CQ12_00950</name>
</gene>
<dbReference type="Gene3D" id="3.40.50.10070">
    <property type="entry name" value="TolB, N-terminal domain"/>
    <property type="match status" value="1"/>
</dbReference>
<dbReference type="GO" id="GO:0003677">
    <property type="term" value="F:DNA binding"/>
    <property type="evidence" value="ECO:0007669"/>
    <property type="project" value="UniProtKB-UniRule"/>
</dbReference>
<dbReference type="SUPFAM" id="SSF46894">
    <property type="entry name" value="C-terminal effector domain of the bipartite response regulators"/>
    <property type="match status" value="1"/>
</dbReference>
<dbReference type="PANTHER" id="PTHR12558:SF33">
    <property type="entry name" value="BLL7664 PROTEIN"/>
    <property type="match status" value="1"/>
</dbReference>
<reference evidence="7 8" key="1">
    <citation type="submission" date="2014-03" db="EMBL/GenBank/DDBJ databases">
        <title>Bradyrhizobium valentinum sp. nov., isolated from effective nodules of Lupinus mariae-josephae, a lupine endemic of basic-lime soils in Eastern Spain.</title>
        <authorList>
            <person name="Duran D."/>
            <person name="Rey L."/>
            <person name="Navarro A."/>
            <person name="Busquets A."/>
            <person name="Imperial J."/>
            <person name="Ruiz-Argueso T."/>
        </authorList>
    </citation>
    <scope>NUCLEOTIDE SEQUENCE [LARGE SCALE GENOMIC DNA]</scope>
    <source>
        <strain evidence="7 8">PAC68</strain>
    </source>
</reference>
<dbReference type="InterPro" id="IPR016032">
    <property type="entry name" value="Sig_transdc_resp-reg_C-effctor"/>
</dbReference>
<evidence type="ECO:0000259" key="6">
    <source>
        <dbReference type="PROSITE" id="PS51755"/>
    </source>
</evidence>
<protein>
    <submittedName>
        <fullName evidence="7">Adenylate cyclase 3</fullName>
    </submittedName>
</protein>
<dbReference type="Pfam" id="PF07719">
    <property type="entry name" value="TPR_2"/>
    <property type="match status" value="1"/>
</dbReference>
<dbReference type="AlphaFoldDB" id="A0A0R3LNU5"/>
<dbReference type="InterPro" id="IPR036388">
    <property type="entry name" value="WH-like_DNA-bd_sf"/>
</dbReference>
<dbReference type="Gene3D" id="1.10.10.10">
    <property type="entry name" value="Winged helix-like DNA-binding domain superfamily/Winged helix DNA-binding domain"/>
    <property type="match status" value="1"/>
</dbReference>
<accession>A0A0R3LNU5</accession>
<dbReference type="OrthoDB" id="9807521at2"/>
<evidence type="ECO:0000256" key="5">
    <source>
        <dbReference type="PROSITE-ProRule" id="PRU01091"/>
    </source>
</evidence>
<evidence type="ECO:0000256" key="4">
    <source>
        <dbReference type="PROSITE-ProRule" id="PRU00339"/>
    </source>
</evidence>
<dbReference type="SUPFAM" id="SSF48452">
    <property type="entry name" value="TPR-like"/>
    <property type="match status" value="1"/>
</dbReference>
<evidence type="ECO:0000313" key="7">
    <source>
        <dbReference type="EMBL" id="KRR07381.1"/>
    </source>
</evidence>
<dbReference type="Pfam" id="PF14559">
    <property type="entry name" value="TPR_19"/>
    <property type="match status" value="1"/>
</dbReference>
<name>A0A0R3LNU5_9BRAD</name>
<dbReference type="Proteomes" id="UP000050863">
    <property type="component" value="Unassembled WGS sequence"/>
</dbReference>
<dbReference type="InterPro" id="IPR019734">
    <property type="entry name" value="TPR_rpt"/>
</dbReference>
<dbReference type="GO" id="GO:0006355">
    <property type="term" value="P:regulation of DNA-templated transcription"/>
    <property type="evidence" value="ECO:0007669"/>
    <property type="project" value="InterPro"/>
</dbReference>
<keyword evidence="2 4" id="KW-0802">TPR repeat</keyword>
<feature type="repeat" description="TPR" evidence="4">
    <location>
        <begin position="387"/>
        <end position="420"/>
    </location>
</feature>
<evidence type="ECO:0000256" key="1">
    <source>
        <dbReference type="ARBA" id="ARBA00022737"/>
    </source>
</evidence>
<sequence length="519" mass="57095">MRYLFEEYALDTDRRELHRGPDVVSVAPQVFDLLDYLIRNRERVVSKDDLINAIWNARIVSDAALTTRLNVARSVIGDSGEEQRLIKTLPRKGFRFVGPVREAQGAAGAAVTDNGVEPPKPALTLPDEPSIAILPFTNLSSDPDQDYFADGMVDEITTALSRFKHLFVIARNSSFTYKGKVVDIKQVGRELGVRYVLEGSARKAAGQVRIIGQLIDAASGRHLWADRFEGELSDIFALQDRMTESVVSAIHSKVLRTEIDSAVRRPNNLSAYDLCLRAFPHLYSWTRDGTAEALRLASRALEIDPRYGFAATQAGSCHFINVNQGWTADPKSEIAAGLRLIRLALSIDGNDVIALSILGWATACFSDDGDTAREMVDRAVALNANSAFAWELRGFTYELAGQLEEAIGSFKRAIRLSPFDPWLPRTVTGMGIALIGLGRFDEAVTAAKNALQANQTYGPAYRCLAAALAHLGRDAEARKVVAQVLEIEPHFGISEWVVHTGQRQAQMYIDGLRKAGLPE</sequence>
<keyword evidence="8" id="KW-1185">Reference proteome</keyword>
<feature type="DNA-binding region" description="OmpR/PhoB-type" evidence="5">
    <location>
        <begin position="1"/>
        <end position="98"/>
    </location>
</feature>
<dbReference type="SMART" id="SM00028">
    <property type="entry name" value="TPR"/>
    <property type="match status" value="3"/>
</dbReference>
<dbReference type="RefSeq" id="WP_057836399.1">
    <property type="nucleotide sequence ID" value="NZ_LLXZ01000102.1"/>
</dbReference>
<dbReference type="Gene3D" id="1.25.40.10">
    <property type="entry name" value="Tetratricopeptide repeat domain"/>
    <property type="match status" value="1"/>
</dbReference>
<dbReference type="InterPro" id="IPR013105">
    <property type="entry name" value="TPR_2"/>
</dbReference>
<dbReference type="InterPro" id="IPR011990">
    <property type="entry name" value="TPR-like_helical_dom_sf"/>
</dbReference>
<dbReference type="CDD" id="cd00383">
    <property type="entry name" value="trans_reg_C"/>
    <property type="match status" value="1"/>
</dbReference>
<evidence type="ECO:0000313" key="8">
    <source>
        <dbReference type="Proteomes" id="UP000050863"/>
    </source>
</evidence>
<dbReference type="STRING" id="280332.CQ12_00950"/>
<organism evidence="7 8">
    <name type="scientific">Bradyrhizobium jicamae</name>
    <dbReference type="NCBI Taxonomy" id="280332"/>
    <lineage>
        <taxon>Bacteria</taxon>
        <taxon>Pseudomonadati</taxon>
        <taxon>Pseudomonadota</taxon>
        <taxon>Alphaproteobacteria</taxon>
        <taxon>Hyphomicrobiales</taxon>
        <taxon>Nitrobacteraceae</taxon>
        <taxon>Bradyrhizobium</taxon>
    </lineage>
</organism>